<dbReference type="KEGG" id="halu:HUG12_00140"/>
<feature type="transmembrane region" description="Helical" evidence="1">
    <location>
        <begin position="53"/>
        <end position="76"/>
    </location>
</feature>
<organism evidence="2 3">
    <name type="scientific">Halorarum salinum</name>
    <dbReference type="NCBI Taxonomy" id="2743089"/>
    <lineage>
        <taxon>Archaea</taxon>
        <taxon>Methanobacteriati</taxon>
        <taxon>Methanobacteriota</taxon>
        <taxon>Stenosarchaea group</taxon>
        <taxon>Halobacteria</taxon>
        <taxon>Halobacteriales</taxon>
        <taxon>Haloferacaceae</taxon>
        <taxon>Halorarum</taxon>
    </lineage>
</organism>
<sequence length="115" mass="12155">MLVVEAASFLLAAAIHAGALVDGYRHGEAMVAETVIGSVLLVGLVTTRVRPRWTFSAAVIVQAFALLGTLVGIWTMIVGVGPRTVPDVVYHAAIVLVLVAGIGLAWRTREPDRPE</sequence>
<keyword evidence="1" id="KW-0472">Membrane</keyword>
<evidence type="ECO:0000313" key="3">
    <source>
        <dbReference type="Proteomes" id="UP000509626"/>
    </source>
</evidence>
<keyword evidence="1" id="KW-1133">Transmembrane helix</keyword>
<evidence type="ECO:0000256" key="1">
    <source>
        <dbReference type="SAM" id="Phobius"/>
    </source>
</evidence>
<evidence type="ECO:0000313" key="2">
    <source>
        <dbReference type="EMBL" id="QLG63932.1"/>
    </source>
</evidence>
<keyword evidence="1" id="KW-0812">Transmembrane</keyword>
<dbReference type="EMBL" id="CP058579">
    <property type="protein sequence ID" value="QLG63932.1"/>
    <property type="molecule type" value="Genomic_DNA"/>
</dbReference>
<dbReference type="Proteomes" id="UP000509626">
    <property type="component" value="Chromosome"/>
</dbReference>
<feature type="transmembrane region" description="Helical" evidence="1">
    <location>
        <begin position="88"/>
        <end position="106"/>
    </location>
</feature>
<gene>
    <name evidence="2" type="ORF">HUG12_00140</name>
</gene>
<keyword evidence="3" id="KW-1185">Reference proteome</keyword>
<feature type="transmembrane region" description="Helical" evidence="1">
    <location>
        <begin position="27"/>
        <end position="46"/>
    </location>
</feature>
<name>A0A7D5LD69_9EURY</name>
<protein>
    <submittedName>
        <fullName evidence="2">Uncharacterized protein</fullName>
    </submittedName>
</protein>
<proteinExistence type="predicted"/>
<reference evidence="2 3" key="1">
    <citation type="submission" date="2020-06" db="EMBL/GenBank/DDBJ databases">
        <title>NJ-3-1, isolated from saline soil.</title>
        <authorList>
            <person name="Cui H.L."/>
            <person name="Shi X."/>
        </authorList>
    </citation>
    <scope>NUCLEOTIDE SEQUENCE [LARGE SCALE GENOMIC DNA]</scope>
    <source>
        <strain evidence="2 3">NJ-3-1</strain>
    </source>
</reference>
<accession>A0A7D5LD69</accession>
<dbReference type="AlphaFoldDB" id="A0A7D5LD69"/>